<dbReference type="PANTHER" id="PTHR43115:SF4">
    <property type="entry name" value="DEHYDROGENASE_REDUCTASE SDR FAMILY MEMBER 11"/>
    <property type="match status" value="1"/>
</dbReference>
<dbReference type="InterPro" id="IPR036291">
    <property type="entry name" value="NAD(P)-bd_dom_sf"/>
</dbReference>
<dbReference type="GO" id="GO:0016491">
    <property type="term" value="F:oxidoreductase activity"/>
    <property type="evidence" value="ECO:0007669"/>
    <property type="project" value="UniProtKB-KW"/>
</dbReference>
<dbReference type="EMBL" id="FP929064">
    <property type="protein sequence ID" value="CBX90398.1"/>
    <property type="molecule type" value="Genomic_DNA"/>
</dbReference>
<dbReference type="eggNOG" id="KOG1201">
    <property type="taxonomic scope" value="Eukaryota"/>
</dbReference>
<keyword evidence="2" id="KW-0560">Oxidoreductase</keyword>
<evidence type="ECO:0000256" key="1">
    <source>
        <dbReference type="ARBA" id="ARBA00006484"/>
    </source>
</evidence>
<dbReference type="HOGENOM" id="CLU_010194_8_2_1"/>
<dbReference type="OMA" id="PELHIYA"/>
<organism evidence="4 5">
    <name type="scientific">Leptosphaeria maculans (strain JN3 / isolate v23.1.3 / race Av1-4-5-6-7-8)</name>
    <name type="common">Blackleg fungus</name>
    <name type="synonym">Phoma lingam</name>
    <dbReference type="NCBI Taxonomy" id="985895"/>
    <lineage>
        <taxon>Eukaryota</taxon>
        <taxon>Fungi</taxon>
        <taxon>Dikarya</taxon>
        <taxon>Ascomycota</taxon>
        <taxon>Pezizomycotina</taxon>
        <taxon>Dothideomycetes</taxon>
        <taxon>Pleosporomycetidae</taxon>
        <taxon>Pleosporales</taxon>
        <taxon>Pleosporineae</taxon>
        <taxon>Leptosphaeriaceae</taxon>
        <taxon>Plenodomus</taxon>
        <taxon>Plenodomus lingam/Leptosphaeria maculans species complex</taxon>
    </lineage>
</organism>
<dbReference type="PRINTS" id="PR00081">
    <property type="entry name" value="GDHRDH"/>
</dbReference>
<evidence type="ECO:0000313" key="4">
    <source>
        <dbReference type="EMBL" id="CBX90398.1"/>
    </source>
</evidence>
<dbReference type="STRING" id="985895.E4ZGH8"/>
<accession>E4ZGH8</accession>
<dbReference type="AlphaFoldDB" id="E4ZGH8"/>
<dbReference type="InParanoid" id="E4ZGH8"/>
<evidence type="ECO:0008006" key="6">
    <source>
        <dbReference type="Google" id="ProtNLM"/>
    </source>
</evidence>
<evidence type="ECO:0000256" key="2">
    <source>
        <dbReference type="ARBA" id="ARBA00023002"/>
    </source>
</evidence>
<reference evidence="5" key="1">
    <citation type="journal article" date="2011" name="Nat. Commun.">
        <title>Effector diversification within compartments of the Leptosphaeria maculans genome affected by Repeat-Induced Point mutations.</title>
        <authorList>
            <person name="Rouxel T."/>
            <person name="Grandaubert J."/>
            <person name="Hane J.K."/>
            <person name="Hoede C."/>
            <person name="van de Wouw A.P."/>
            <person name="Couloux A."/>
            <person name="Dominguez V."/>
            <person name="Anthouard V."/>
            <person name="Bally P."/>
            <person name="Bourras S."/>
            <person name="Cozijnsen A.J."/>
            <person name="Ciuffetti L.M."/>
            <person name="Degrave A."/>
            <person name="Dilmaghani A."/>
            <person name="Duret L."/>
            <person name="Fudal I."/>
            <person name="Goodwin S.B."/>
            <person name="Gout L."/>
            <person name="Glaser N."/>
            <person name="Linglin J."/>
            <person name="Kema G.H.J."/>
            <person name="Lapalu N."/>
            <person name="Lawrence C.B."/>
            <person name="May K."/>
            <person name="Meyer M."/>
            <person name="Ollivier B."/>
            <person name="Poulain J."/>
            <person name="Schoch C.L."/>
            <person name="Simon A."/>
            <person name="Spatafora J.W."/>
            <person name="Stachowiak A."/>
            <person name="Turgeon B.G."/>
            <person name="Tyler B.M."/>
            <person name="Vincent D."/>
            <person name="Weissenbach J."/>
            <person name="Amselem J."/>
            <person name="Quesneville H."/>
            <person name="Oliver R.P."/>
            <person name="Wincker P."/>
            <person name="Balesdent M.-H."/>
            <person name="Howlett B.J."/>
        </authorList>
    </citation>
    <scope>NUCLEOTIDE SEQUENCE [LARGE SCALE GENOMIC DNA]</scope>
    <source>
        <strain evidence="5">JN3 / isolate v23.1.3 / race Av1-4-5-6-7-8</strain>
    </source>
</reference>
<dbReference type="GeneID" id="13291650"/>
<dbReference type="Gene3D" id="3.40.50.720">
    <property type="entry name" value="NAD(P)-binding Rossmann-like Domain"/>
    <property type="match status" value="1"/>
</dbReference>
<dbReference type="SUPFAM" id="SSF51735">
    <property type="entry name" value="NAD(P)-binding Rossmann-fold domains"/>
    <property type="match status" value="1"/>
</dbReference>
<protein>
    <recommendedName>
        <fullName evidence="6">NAD(P)-binding protein</fullName>
    </recommendedName>
</protein>
<evidence type="ECO:0000256" key="3">
    <source>
        <dbReference type="RuleBase" id="RU000363"/>
    </source>
</evidence>
<gene>
    <name evidence="4" type="ORF">LEMA_P065240.1</name>
</gene>
<name>E4ZGH8_LEPMJ</name>
<comment type="similarity">
    <text evidence="1 3">Belongs to the short-chain dehydrogenases/reductases (SDR) family.</text>
</comment>
<dbReference type="CDD" id="cd05233">
    <property type="entry name" value="SDR_c"/>
    <property type="match status" value="1"/>
</dbReference>
<dbReference type="Pfam" id="PF00106">
    <property type="entry name" value="adh_short"/>
    <property type="match status" value="1"/>
</dbReference>
<sequence length="221" mass="23713">MASNPDLTTLDEVDLGAVTWISQLTKTCHRSLYPTLDPSGSHLSAAGKTILITGVSGGVGSAIAEAWTLAGAEGIVIAARRLDLLQDVEKKLNEIGKGKTKILVVRADITRDEDVAALWEQAVKSMGRIDVLVNNAGSLHQAPAGENEPAAWWQDFEVNVKAVYLNVHQFLKQSLNDNGTIITITTNVLGECSPGFSSYTSSKLAQVKFMEFLHADLPSVI</sequence>
<dbReference type="InterPro" id="IPR002347">
    <property type="entry name" value="SDR_fam"/>
</dbReference>
<keyword evidence="5" id="KW-1185">Reference proteome</keyword>
<dbReference type="PRINTS" id="PR00080">
    <property type="entry name" value="SDRFAMILY"/>
</dbReference>
<dbReference type="PANTHER" id="PTHR43115">
    <property type="entry name" value="DEHYDROGENASE/REDUCTASE SDR FAMILY MEMBER 11"/>
    <property type="match status" value="1"/>
</dbReference>
<dbReference type="OrthoDB" id="1933717at2759"/>
<proteinExistence type="inferred from homology"/>
<evidence type="ECO:0000313" key="5">
    <source>
        <dbReference type="Proteomes" id="UP000002668"/>
    </source>
</evidence>
<dbReference type="VEuPathDB" id="FungiDB:LEMA_P065240.1"/>
<dbReference type="Proteomes" id="UP000002668">
    <property type="component" value="Genome"/>
</dbReference>